<dbReference type="Pfam" id="PF19910">
    <property type="entry name" value="DUF6383"/>
    <property type="match status" value="1"/>
</dbReference>
<evidence type="ECO:0000313" key="2">
    <source>
        <dbReference type="EMBL" id="ETK12390.1"/>
    </source>
</evidence>
<proteinExistence type="predicted"/>
<name>W2CYZ1_9BACT</name>
<comment type="caution">
    <text evidence="2">The sequence shown here is derived from an EMBL/GenBank/DDBJ whole genome shotgun (WGS) entry which is preliminary data.</text>
</comment>
<gene>
    <name evidence="2" type="ORF">T235_09815</name>
</gene>
<dbReference type="InterPro" id="IPR045963">
    <property type="entry name" value="DUF6383"/>
</dbReference>
<dbReference type="EMBL" id="AYYF01001166">
    <property type="protein sequence ID" value="ETK12390.1"/>
    <property type="molecule type" value="Genomic_DNA"/>
</dbReference>
<reference evidence="2 3" key="1">
    <citation type="submission" date="2013-11" db="EMBL/GenBank/DDBJ databases">
        <title>Single cell genomics of uncultured Tannerella BU063 (oral taxon 286).</title>
        <authorList>
            <person name="Beall C.J."/>
            <person name="Campbell A.G."/>
            <person name="Griffen A.L."/>
            <person name="Podar M."/>
            <person name="Leys E.J."/>
        </authorList>
    </citation>
    <scope>NUCLEOTIDE SEQUENCE [LARGE SCALE GENOMIC DNA]</scope>
    <source>
        <strain evidence="2">Cell 8/11</strain>
    </source>
</reference>
<accession>W2CYZ1</accession>
<protein>
    <recommendedName>
        <fullName evidence="1">DUF6383 domain-containing protein</fullName>
    </recommendedName>
</protein>
<feature type="domain" description="DUF6383" evidence="1">
    <location>
        <begin position="1325"/>
        <end position="1399"/>
    </location>
</feature>
<organism evidence="2 3">
    <name type="scientific">Tannerella sp. oral taxon BU063 isolate Cell 8/11</name>
    <dbReference type="NCBI Taxonomy" id="1411915"/>
    <lineage>
        <taxon>Bacteria</taxon>
        <taxon>Pseudomonadati</taxon>
        <taxon>Bacteroidota</taxon>
        <taxon>Bacteroidia</taxon>
        <taxon>Bacteroidales</taxon>
        <taxon>Tannerellaceae</taxon>
        <taxon>Tannerella</taxon>
    </lineage>
</organism>
<sequence length="1400" mass="156268">MIMNKKIFTLLAGILMLGLFAVPGNAQFLKKQDLRVGKPVRKLQAGPNKGYYYLSVDSVVGFGALNNVLDMLQLPRRDTVGHVLDGNDGSKNLMVLFMRPDTTKNGRYSLFVDTLNVIRRSGSRDSVKAKWKGYFKDNTPKTEISASALWCVNVTDYLQGQNPTFDFTNKQYETLLEIDAYNHESWRPDSSRSLNAYGNNWRMSPARGDTSLVPGGLSGWEFSETYSTVLNAGRPLVTYLDDTHDTVAVLCMPRDTAGGLNFGNLVPDSFICVKIAPATDVRAGKVDGMLYFTLREALPFALDANDFNSLSRTNPLKFSPDAASNNIFTSGLKAAQLDTSAHRAALVDVAFLQSYGSAPAFTGNWQNPRLGDTTFVAFPDSVLDYMGYMHLKSGNNYLRVDSNFHVRNAGGDQFLRFATGTQAQMWKKLTDTTDTVSRRDSLMYGQYVWRLVYYPSGDSVYINPFKAAYRPEYDPAIWRNGADSVRSLGWVTQQRYTFAAIPDTSVLHMQSNLSSGRLGTAISFSLGQDRNTNTDNMINNFFPLSAGLDSNQIKTARLRDGFMVNALNSASATKGRAENAPLPYKYRHRLYVSIQNLASGREVTLHSNHSGFLPAGDCSINTHINFGGYYTPCLATGSDRVSIPSDLYLIRNTDGQYLHVPLYSAHDSAVWTYLDEFVHPEELPSFQWIVEKRYRNSENSPINIINREFGHRVGNKYGLAFENVQLKKDMEHFSFRTDRWRWNEEKKVNERTTTFDAAKSNMSEKNGATFIALPKKYKNDPLLGYQWINPDTSIVNLYAFNYASGIDDSRYISTAKDFDMNAYPRTDTVLYIGAKDNFDVAYFRMDTIGAENGKLNEYGYKVVSNKNQVDDLVTLKRQAYRLNFENPFKYCLGTLSVSNAAQHFYSLSSRLTAPLTNILGRPVFYLRDVYMENDGVKDFALVQVMDTVAMQSADSTQLKTYMTQTLGSQISDLMMRNLRIAGKFNPGLFVLAVDEPTLKLKFDYRGNSVTRVSTFRLKKDADPIYRRFNTELEGKVGDDSPRTMKFFRTSSMTTGKDYLFENTGALTDQKAYYKGPRNYLGLVSSNSNPNAKTSIFVDTAYVNRGTGYIKPQYLLMIRPSIVSDTLGCDDNGELTIHLPGYRRGMYLINATDSANMERTAGVDDERNTYLWNTQWERFVFTDAIHANDALYILGGADLSNLYTKVDAKGNAKALDLAKLDAVSDTTPAAPKNGKIRKIALGNNYHKDCVFSFRLVERGSPQKDFLIESETAYRGEPITNRNPMIAPCVGGWLKIQNGVPVISRSDQEKRIPEGDLFNVEMTSEDPVSNVVVPATTGVKVVAENGSVTVLNASGKRVVISNVLGQTVANTVLTSDRATVSAPKGVVLVAVEGEPVVKALVK</sequence>
<evidence type="ECO:0000313" key="3">
    <source>
        <dbReference type="Proteomes" id="UP000034980"/>
    </source>
</evidence>
<dbReference type="Proteomes" id="UP000034980">
    <property type="component" value="Unassembled WGS sequence"/>
</dbReference>
<dbReference type="PATRIC" id="fig|1411915.3.peg.1021"/>
<evidence type="ECO:0000259" key="1">
    <source>
        <dbReference type="Pfam" id="PF19910"/>
    </source>
</evidence>